<proteinExistence type="predicted"/>
<evidence type="ECO:0000313" key="6">
    <source>
        <dbReference type="Proteomes" id="UP000292373"/>
    </source>
</evidence>
<dbReference type="Pfam" id="PF07729">
    <property type="entry name" value="FCD"/>
    <property type="match status" value="1"/>
</dbReference>
<dbReference type="InterPro" id="IPR011711">
    <property type="entry name" value="GntR_C"/>
</dbReference>
<dbReference type="AlphaFoldDB" id="A0A4Q9KGF0"/>
<dbReference type="RefSeq" id="WP_131167206.1">
    <property type="nucleotide sequence ID" value="NZ_SDMQ01000002.1"/>
</dbReference>
<dbReference type="PANTHER" id="PTHR43537">
    <property type="entry name" value="TRANSCRIPTIONAL REGULATOR, GNTR FAMILY"/>
    <property type="match status" value="1"/>
</dbReference>
<dbReference type="PANTHER" id="PTHR43537:SF45">
    <property type="entry name" value="GNTR FAMILY REGULATORY PROTEIN"/>
    <property type="match status" value="1"/>
</dbReference>
<comment type="caution">
    <text evidence="5">The sequence shown here is derived from an EMBL/GenBank/DDBJ whole genome shotgun (WGS) entry which is preliminary data.</text>
</comment>
<keyword evidence="3" id="KW-0804">Transcription</keyword>
<dbReference type="SUPFAM" id="SSF48008">
    <property type="entry name" value="GntR ligand-binding domain-like"/>
    <property type="match status" value="1"/>
</dbReference>
<feature type="domain" description="GntR C-terminal" evidence="4">
    <location>
        <begin position="63"/>
        <end position="187"/>
    </location>
</feature>
<dbReference type="Proteomes" id="UP000292373">
    <property type="component" value="Unassembled WGS sequence"/>
</dbReference>
<dbReference type="Gene3D" id="1.20.120.530">
    <property type="entry name" value="GntR ligand-binding domain-like"/>
    <property type="match status" value="1"/>
</dbReference>
<evidence type="ECO:0000256" key="2">
    <source>
        <dbReference type="ARBA" id="ARBA00023125"/>
    </source>
</evidence>
<dbReference type="EMBL" id="SDMQ01000002">
    <property type="protein sequence ID" value="TBT87420.1"/>
    <property type="molecule type" value="Genomic_DNA"/>
</dbReference>
<evidence type="ECO:0000256" key="1">
    <source>
        <dbReference type="ARBA" id="ARBA00023015"/>
    </source>
</evidence>
<dbReference type="GO" id="GO:0003677">
    <property type="term" value="F:DNA binding"/>
    <property type="evidence" value="ECO:0007669"/>
    <property type="project" value="UniProtKB-KW"/>
</dbReference>
<keyword evidence="1" id="KW-0805">Transcription regulation</keyword>
<dbReference type="SMART" id="SM00895">
    <property type="entry name" value="FCD"/>
    <property type="match status" value="1"/>
</dbReference>
<accession>A0A4Q9KGF0</accession>
<name>A0A4Q9KGF0_9ACTN</name>
<keyword evidence="2" id="KW-0238">DNA-binding</keyword>
<protein>
    <submittedName>
        <fullName evidence="5">GntR family transcriptional regulator</fullName>
    </submittedName>
</protein>
<dbReference type="OrthoDB" id="3864082at2"/>
<dbReference type="InterPro" id="IPR008920">
    <property type="entry name" value="TF_FadR/GntR_C"/>
</dbReference>
<sequence length="222" mass="23924">MMVVDGTIPTGEPVAIERIAELLGVDDTATLLALMELGRDGFLERVGEDAVRVRDRVEAPGDGIIQVRRMLEPTTLRTAAEHARPVDLITLRNLADEVEAAVAARDYLAFRRADNAFLATLLSLHPNPELARVCTELGERTAYEGLRVPVEHGLLSDTLRPDARIVDLIAAGDFAGVESLAASLIDRLRLVGAPLMDSPHLVGAPIPVDVDADVEFLEVPVS</sequence>
<evidence type="ECO:0000259" key="4">
    <source>
        <dbReference type="SMART" id="SM00895"/>
    </source>
</evidence>
<evidence type="ECO:0000256" key="3">
    <source>
        <dbReference type="ARBA" id="ARBA00023163"/>
    </source>
</evidence>
<organism evidence="5 6">
    <name type="scientific">Propioniciclava sinopodophylli</name>
    <dbReference type="NCBI Taxonomy" id="1837344"/>
    <lineage>
        <taxon>Bacteria</taxon>
        <taxon>Bacillati</taxon>
        <taxon>Actinomycetota</taxon>
        <taxon>Actinomycetes</taxon>
        <taxon>Propionibacteriales</taxon>
        <taxon>Propionibacteriaceae</taxon>
        <taxon>Propioniciclava</taxon>
    </lineage>
</organism>
<reference evidence="5 6" key="1">
    <citation type="submission" date="2019-01" db="EMBL/GenBank/DDBJ databases">
        <title>Lactibacter flavus gen. nov., sp. nov., a novel bacterium of the family Propionibacteriaceae isolated from raw milk and dairy products.</title>
        <authorList>
            <person name="Huptas C."/>
            <person name="Wenning M."/>
            <person name="Breitenwieser F."/>
            <person name="Doll E."/>
            <person name="Von Neubeck M."/>
            <person name="Busse H.-J."/>
            <person name="Scherer S."/>
        </authorList>
    </citation>
    <scope>NUCLEOTIDE SEQUENCE [LARGE SCALE GENOMIC DNA]</scope>
    <source>
        <strain evidence="5 6">KCTC 33808</strain>
    </source>
</reference>
<keyword evidence="6" id="KW-1185">Reference proteome</keyword>
<gene>
    <name evidence="5" type="ORF">ET989_03690</name>
</gene>
<evidence type="ECO:0000313" key="5">
    <source>
        <dbReference type="EMBL" id="TBT87420.1"/>
    </source>
</evidence>